<dbReference type="SMART" id="SM00493">
    <property type="entry name" value="TOPRIM"/>
    <property type="match status" value="1"/>
</dbReference>
<keyword evidence="5" id="KW-0238">DNA-binding</keyword>
<keyword evidence="4" id="KW-0799">Topoisomerase</keyword>
<gene>
    <name evidence="9" type="ORF">MNBD_GAMMA26-901</name>
</gene>
<dbReference type="InterPro" id="IPR003602">
    <property type="entry name" value="Topo_IA_DNA-bd_dom"/>
</dbReference>
<feature type="domain" description="Toprim" evidence="7">
    <location>
        <begin position="1"/>
        <end position="105"/>
    </location>
</feature>
<dbReference type="GO" id="GO:0006265">
    <property type="term" value="P:DNA topological change"/>
    <property type="evidence" value="ECO:0007669"/>
    <property type="project" value="InterPro"/>
</dbReference>
<comment type="similarity">
    <text evidence="2">Belongs to the type IA topoisomerase family.</text>
</comment>
<dbReference type="InterPro" id="IPR013825">
    <property type="entry name" value="Topo_IA_cen_sub2"/>
</dbReference>
<dbReference type="EC" id="5.6.2.1" evidence="3"/>
<dbReference type="GO" id="GO:0006310">
    <property type="term" value="P:DNA recombination"/>
    <property type="evidence" value="ECO:0007669"/>
    <property type="project" value="TreeGrafter"/>
</dbReference>
<dbReference type="CDD" id="cd03362">
    <property type="entry name" value="TOPRIM_TopoIA_TopoIII"/>
    <property type="match status" value="1"/>
</dbReference>
<evidence type="ECO:0000313" key="9">
    <source>
        <dbReference type="EMBL" id="VAX08821.1"/>
    </source>
</evidence>
<feature type="non-terminal residue" evidence="9">
    <location>
        <position position="394"/>
    </location>
</feature>
<dbReference type="GO" id="GO:0043597">
    <property type="term" value="C:cytoplasmic replication fork"/>
    <property type="evidence" value="ECO:0007669"/>
    <property type="project" value="TreeGrafter"/>
</dbReference>
<dbReference type="Gene3D" id="1.10.460.10">
    <property type="entry name" value="Topoisomerase I, domain 2"/>
    <property type="match status" value="1"/>
</dbReference>
<feature type="domain" description="Topo IA-type catalytic" evidence="8">
    <location>
        <begin position="122"/>
        <end position="394"/>
    </location>
</feature>
<dbReference type="AlphaFoldDB" id="A0A3B1B3X9"/>
<dbReference type="PROSITE" id="PS00396">
    <property type="entry name" value="TOPO_IA_1"/>
    <property type="match status" value="1"/>
</dbReference>
<dbReference type="SMART" id="SM00436">
    <property type="entry name" value="TOP1Bc"/>
    <property type="match status" value="1"/>
</dbReference>
<accession>A0A3B1B3X9</accession>
<dbReference type="GO" id="GO:0003917">
    <property type="term" value="F:DNA topoisomerase type I (single strand cut, ATP-independent) activity"/>
    <property type="evidence" value="ECO:0007669"/>
    <property type="project" value="UniProtKB-EC"/>
</dbReference>
<dbReference type="SUPFAM" id="SSF56712">
    <property type="entry name" value="Prokaryotic type I DNA topoisomerase"/>
    <property type="match status" value="1"/>
</dbReference>
<sequence length="394" mass="44311">ALKGDGLIITWCIGHLLEMAPPHAYDPALKKWSFEGLPILPQQWRMEVTKNGRKQFNAVKRCLQKAIEVVIATDADREGETIAREVLAVCNWRGPISRLWLSALDEASIRKALSNILPGNKTEPLYWAGLARSRADWLVGMNLTRAYTLAARSQGGDSLLSVGRVQTPTLNLIVDRDREIKAFKPIPYFDLIGRFSTGDQTLVAQWVPHGTSVDQEGRCKDRQVVVSMAQQLTGHRGRINQAETQRKKEAAPLPFSLSALQQEASRRWGMGAQQVLETAQALYETHKATSYPRTDCDYLPVNQHEEAPTVLEALAQSDNRLAALVGKANPTLRSRCWNDAKITAHHAIVPTLATVDISKLTETEFRLYDLIRRRYLAQFFPRYEYDQTTIKVAI</sequence>
<comment type="catalytic activity">
    <reaction evidence="1">
        <text>ATP-independent breakage of single-stranded DNA, followed by passage and rejoining.</text>
        <dbReference type="EC" id="5.6.2.1"/>
    </reaction>
</comment>
<dbReference type="Gene3D" id="3.40.50.140">
    <property type="match status" value="1"/>
</dbReference>
<dbReference type="FunFam" id="1.10.290.10:FF:000004">
    <property type="entry name" value="DNA topoisomerase 3"/>
    <property type="match status" value="1"/>
</dbReference>
<dbReference type="InterPro" id="IPR023405">
    <property type="entry name" value="Topo_IA_core_domain"/>
</dbReference>
<reference evidence="9" key="1">
    <citation type="submission" date="2018-06" db="EMBL/GenBank/DDBJ databases">
        <authorList>
            <person name="Zhirakovskaya E."/>
        </authorList>
    </citation>
    <scope>NUCLEOTIDE SEQUENCE</scope>
</reference>
<dbReference type="PROSITE" id="PS52039">
    <property type="entry name" value="TOPO_IA_2"/>
    <property type="match status" value="1"/>
</dbReference>
<dbReference type="InterPro" id="IPR013497">
    <property type="entry name" value="Topo_IA_cen"/>
</dbReference>
<evidence type="ECO:0000256" key="3">
    <source>
        <dbReference type="ARBA" id="ARBA00012891"/>
    </source>
</evidence>
<evidence type="ECO:0000256" key="4">
    <source>
        <dbReference type="ARBA" id="ARBA00023029"/>
    </source>
</evidence>
<evidence type="ECO:0000256" key="2">
    <source>
        <dbReference type="ARBA" id="ARBA00009446"/>
    </source>
</evidence>
<dbReference type="InterPro" id="IPR034144">
    <property type="entry name" value="TOPRIM_TopoIII"/>
</dbReference>
<organism evidence="9">
    <name type="scientific">hydrothermal vent metagenome</name>
    <dbReference type="NCBI Taxonomy" id="652676"/>
    <lineage>
        <taxon>unclassified sequences</taxon>
        <taxon>metagenomes</taxon>
        <taxon>ecological metagenomes</taxon>
    </lineage>
</organism>
<dbReference type="InterPro" id="IPR013824">
    <property type="entry name" value="Topo_IA_cen_sub1"/>
</dbReference>
<evidence type="ECO:0000256" key="5">
    <source>
        <dbReference type="ARBA" id="ARBA00023125"/>
    </source>
</evidence>
<feature type="non-terminal residue" evidence="9">
    <location>
        <position position="1"/>
    </location>
</feature>
<evidence type="ECO:0000256" key="1">
    <source>
        <dbReference type="ARBA" id="ARBA00000213"/>
    </source>
</evidence>
<dbReference type="GO" id="GO:0003677">
    <property type="term" value="F:DNA binding"/>
    <property type="evidence" value="ECO:0007669"/>
    <property type="project" value="UniProtKB-KW"/>
</dbReference>
<dbReference type="PANTHER" id="PTHR11390:SF21">
    <property type="entry name" value="DNA TOPOISOMERASE 3-ALPHA"/>
    <property type="match status" value="1"/>
</dbReference>
<evidence type="ECO:0000259" key="8">
    <source>
        <dbReference type="PROSITE" id="PS52039"/>
    </source>
</evidence>
<dbReference type="EMBL" id="UOFX01000042">
    <property type="protein sequence ID" value="VAX08821.1"/>
    <property type="molecule type" value="Genomic_DNA"/>
</dbReference>
<protein>
    <recommendedName>
        <fullName evidence="3">DNA topoisomerase</fullName>
        <ecNumber evidence="3">5.6.2.1</ecNumber>
    </recommendedName>
</protein>
<keyword evidence="6 9" id="KW-0413">Isomerase</keyword>
<dbReference type="Gene3D" id="2.70.20.10">
    <property type="entry name" value="Topoisomerase I, domain 3"/>
    <property type="match status" value="1"/>
</dbReference>
<evidence type="ECO:0000259" key="7">
    <source>
        <dbReference type="PROSITE" id="PS50880"/>
    </source>
</evidence>
<dbReference type="Pfam" id="PF01131">
    <property type="entry name" value="Topoisom_bac"/>
    <property type="match status" value="1"/>
</dbReference>
<proteinExistence type="inferred from homology"/>
<dbReference type="Pfam" id="PF01751">
    <property type="entry name" value="Toprim"/>
    <property type="match status" value="1"/>
</dbReference>
<dbReference type="PRINTS" id="PR00417">
    <property type="entry name" value="PRTPISMRASEI"/>
</dbReference>
<dbReference type="InterPro" id="IPR013826">
    <property type="entry name" value="Topo_IA_cen_sub3"/>
</dbReference>
<dbReference type="Gene3D" id="1.10.290.10">
    <property type="entry name" value="Topoisomerase I, domain 4"/>
    <property type="match status" value="1"/>
</dbReference>
<dbReference type="InterPro" id="IPR000380">
    <property type="entry name" value="Topo_IA"/>
</dbReference>
<dbReference type="PANTHER" id="PTHR11390">
    <property type="entry name" value="PROKARYOTIC DNA TOPOISOMERASE"/>
    <property type="match status" value="1"/>
</dbReference>
<dbReference type="InterPro" id="IPR006171">
    <property type="entry name" value="TOPRIM_dom"/>
</dbReference>
<dbReference type="InterPro" id="IPR023406">
    <property type="entry name" value="Topo_IA_AS"/>
</dbReference>
<dbReference type="GO" id="GO:0006281">
    <property type="term" value="P:DNA repair"/>
    <property type="evidence" value="ECO:0007669"/>
    <property type="project" value="TreeGrafter"/>
</dbReference>
<dbReference type="InterPro" id="IPR003601">
    <property type="entry name" value="Topo_IA_2"/>
</dbReference>
<dbReference type="SMART" id="SM00437">
    <property type="entry name" value="TOP1Ac"/>
    <property type="match status" value="1"/>
</dbReference>
<evidence type="ECO:0000256" key="6">
    <source>
        <dbReference type="ARBA" id="ARBA00023235"/>
    </source>
</evidence>
<name>A0A3B1B3X9_9ZZZZ</name>
<dbReference type="PROSITE" id="PS50880">
    <property type="entry name" value="TOPRIM"/>
    <property type="match status" value="1"/>
</dbReference>